<reference evidence="18" key="1">
    <citation type="journal article" date="2019" name="Int. J. Syst. Evol. Microbiol.">
        <title>The Global Catalogue of Microorganisms (GCM) 10K type strain sequencing project: providing services to taxonomists for standard genome sequencing and annotation.</title>
        <authorList>
            <consortium name="The Broad Institute Genomics Platform"/>
            <consortium name="The Broad Institute Genome Sequencing Center for Infectious Disease"/>
            <person name="Wu L."/>
            <person name="Ma J."/>
        </authorList>
    </citation>
    <scope>NUCLEOTIDE SEQUENCE [LARGE SCALE GENOMIC DNA]</scope>
    <source>
        <strain evidence="18">JCM 9377</strain>
    </source>
</reference>
<keyword evidence="11" id="KW-0408">Iron</keyword>
<evidence type="ECO:0000256" key="10">
    <source>
        <dbReference type="ARBA" id="ARBA00022777"/>
    </source>
</evidence>
<evidence type="ECO:0000256" key="5">
    <source>
        <dbReference type="ARBA" id="ARBA00017322"/>
    </source>
</evidence>
<keyword evidence="7" id="KW-0963">Cytoplasm</keyword>
<evidence type="ECO:0000256" key="7">
    <source>
        <dbReference type="ARBA" id="ARBA00022490"/>
    </source>
</evidence>
<dbReference type="PROSITE" id="PS50109">
    <property type="entry name" value="HIS_KIN"/>
    <property type="match status" value="1"/>
</dbReference>
<dbReference type="EC" id="2.7.13.3" evidence="4"/>
<keyword evidence="12" id="KW-0902">Two-component regulatory system</keyword>
<protein>
    <recommendedName>
        <fullName evidence="5">Oxygen sensor histidine kinase NreB</fullName>
        <ecNumber evidence="4">2.7.13.3</ecNumber>
    </recommendedName>
    <alternativeName>
        <fullName evidence="15">Nitrogen regulation protein B</fullName>
    </alternativeName>
</protein>
<evidence type="ECO:0000313" key="17">
    <source>
        <dbReference type="EMBL" id="GAA3214965.1"/>
    </source>
</evidence>
<evidence type="ECO:0000256" key="12">
    <source>
        <dbReference type="ARBA" id="ARBA00023012"/>
    </source>
</evidence>
<accession>A0ABP6QAU3</accession>
<dbReference type="EMBL" id="BAAAUV010000008">
    <property type="protein sequence ID" value="GAA3214965.1"/>
    <property type="molecule type" value="Genomic_DNA"/>
</dbReference>
<comment type="catalytic activity">
    <reaction evidence="1">
        <text>ATP + protein L-histidine = ADP + protein N-phospho-L-histidine.</text>
        <dbReference type="EC" id="2.7.13.3"/>
    </reaction>
</comment>
<organism evidence="17 18">
    <name type="scientific">Actinocorallia longicatena</name>
    <dbReference type="NCBI Taxonomy" id="111803"/>
    <lineage>
        <taxon>Bacteria</taxon>
        <taxon>Bacillati</taxon>
        <taxon>Actinomycetota</taxon>
        <taxon>Actinomycetes</taxon>
        <taxon>Streptosporangiales</taxon>
        <taxon>Thermomonosporaceae</taxon>
        <taxon>Actinocorallia</taxon>
    </lineage>
</organism>
<dbReference type="CDD" id="cd16917">
    <property type="entry name" value="HATPase_UhpB-NarQ-NarX-like"/>
    <property type="match status" value="1"/>
</dbReference>
<evidence type="ECO:0000256" key="15">
    <source>
        <dbReference type="ARBA" id="ARBA00030800"/>
    </source>
</evidence>
<dbReference type="InterPro" id="IPR004358">
    <property type="entry name" value="Sig_transdc_His_kin-like_C"/>
</dbReference>
<keyword evidence="8" id="KW-0808">Transferase</keyword>
<sequence>MRRELHDGLGPLLTMLALRAGAARAQLVNGRLADADATLAQLQSDVAVAAAELRAVLGDTRIPRLAGTGLAEAVRDQMARHGDGRMVLRAGDLPPLPADVEEAAFRIVCEALHNAARHAGASRIKVSLEAVPGGLAVLVADDGTGLPPEPRQGLGLRSMRTRAEQVGGRLTLSSAPGDGLAVRVFLPFSHTYRPARGPASALLSTAD</sequence>
<keyword evidence="18" id="KW-1185">Reference proteome</keyword>
<dbReference type="PANTHER" id="PTHR24421">
    <property type="entry name" value="NITRATE/NITRITE SENSOR PROTEIN NARX-RELATED"/>
    <property type="match status" value="1"/>
</dbReference>
<dbReference type="Pfam" id="PF02518">
    <property type="entry name" value="HATPase_c"/>
    <property type="match status" value="1"/>
</dbReference>
<keyword evidence="6" id="KW-0004">4Fe-4S</keyword>
<evidence type="ECO:0000256" key="13">
    <source>
        <dbReference type="ARBA" id="ARBA00023014"/>
    </source>
</evidence>
<dbReference type="SMART" id="SM00387">
    <property type="entry name" value="HATPase_c"/>
    <property type="match status" value="1"/>
</dbReference>
<evidence type="ECO:0000256" key="9">
    <source>
        <dbReference type="ARBA" id="ARBA00022723"/>
    </source>
</evidence>
<dbReference type="Pfam" id="PF07730">
    <property type="entry name" value="HisKA_3"/>
    <property type="match status" value="1"/>
</dbReference>
<dbReference type="InterPro" id="IPR050482">
    <property type="entry name" value="Sensor_HK_TwoCompSys"/>
</dbReference>
<dbReference type="InterPro" id="IPR036890">
    <property type="entry name" value="HATPase_C_sf"/>
</dbReference>
<dbReference type="Gene3D" id="3.30.565.10">
    <property type="entry name" value="Histidine kinase-like ATPase, C-terminal domain"/>
    <property type="match status" value="1"/>
</dbReference>
<comment type="subcellular location">
    <subcellularLocation>
        <location evidence="3">Cytoplasm</location>
    </subcellularLocation>
</comment>
<dbReference type="Gene3D" id="1.20.5.1930">
    <property type="match status" value="1"/>
</dbReference>
<dbReference type="InterPro" id="IPR003594">
    <property type="entry name" value="HATPase_dom"/>
</dbReference>
<evidence type="ECO:0000256" key="3">
    <source>
        <dbReference type="ARBA" id="ARBA00004496"/>
    </source>
</evidence>
<evidence type="ECO:0000256" key="8">
    <source>
        <dbReference type="ARBA" id="ARBA00022679"/>
    </source>
</evidence>
<evidence type="ECO:0000256" key="1">
    <source>
        <dbReference type="ARBA" id="ARBA00000085"/>
    </source>
</evidence>
<dbReference type="GO" id="GO:0016301">
    <property type="term" value="F:kinase activity"/>
    <property type="evidence" value="ECO:0007669"/>
    <property type="project" value="UniProtKB-KW"/>
</dbReference>
<evidence type="ECO:0000256" key="14">
    <source>
        <dbReference type="ARBA" id="ARBA00024827"/>
    </source>
</evidence>
<dbReference type="SUPFAM" id="SSF55874">
    <property type="entry name" value="ATPase domain of HSP90 chaperone/DNA topoisomerase II/histidine kinase"/>
    <property type="match status" value="1"/>
</dbReference>
<evidence type="ECO:0000256" key="11">
    <source>
        <dbReference type="ARBA" id="ARBA00023004"/>
    </source>
</evidence>
<proteinExistence type="predicted"/>
<keyword evidence="13" id="KW-0411">Iron-sulfur</keyword>
<comment type="function">
    <text evidence="14">Member of the two-component regulatory system NreB/NreC involved in the control of dissimilatory nitrate/nitrite reduction in response to oxygen. NreB functions as a direct oxygen sensor histidine kinase which is autophosphorylated, in the absence of oxygen, probably at the conserved histidine residue, and transfers its phosphate group probably to a conserved aspartate residue of NreC. NreB/NreC activates the expression of the nitrate (narGHJI) and nitrite (nir) reductase operons, as well as the putative nitrate transporter gene narT.</text>
</comment>
<evidence type="ECO:0000259" key="16">
    <source>
        <dbReference type="PROSITE" id="PS50109"/>
    </source>
</evidence>
<dbReference type="InterPro" id="IPR011712">
    <property type="entry name" value="Sig_transdc_His_kin_sub3_dim/P"/>
</dbReference>
<evidence type="ECO:0000256" key="2">
    <source>
        <dbReference type="ARBA" id="ARBA00001966"/>
    </source>
</evidence>
<comment type="cofactor">
    <cofactor evidence="2">
        <name>[4Fe-4S] cluster</name>
        <dbReference type="ChEBI" id="CHEBI:49883"/>
    </cofactor>
</comment>
<dbReference type="PRINTS" id="PR00344">
    <property type="entry name" value="BCTRLSENSOR"/>
</dbReference>
<evidence type="ECO:0000256" key="6">
    <source>
        <dbReference type="ARBA" id="ARBA00022485"/>
    </source>
</evidence>
<gene>
    <name evidence="17" type="ORF">GCM10010468_36080</name>
</gene>
<dbReference type="Proteomes" id="UP001501237">
    <property type="component" value="Unassembled WGS sequence"/>
</dbReference>
<evidence type="ECO:0000313" key="18">
    <source>
        <dbReference type="Proteomes" id="UP001501237"/>
    </source>
</evidence>
<comment type="caution">
    <text evidence="17">The sequence shown here is derived from an EMBL/GenBank/DDBJ whole genome shotgun (WGS) entry which is preliminary data.</text>
</comment>
<keyword evidence="9" id="KW-0479">Metal-binding</keyword>
<name>A0ABP6QAU3_9ACTN</name>
<keyword evidence="10 17" id="KW-0418">Kinase</keyword>
<dbReference type="InterPro" id="IPR005467">
    <property type="entry name" value="His_kinase_dom"/>
</dbReference>
<feature type="domain" description="Histidine kinase" evidence="16">
    <location>
        <begin position="106"/>
        <end position="190"/>
    </location>
</feature>
<evidence type="ECO:0000256" key="4">
    <source>
        <dbReference type="ARBA" id="ARBA00012438"/>
    </source>
</evidence>